<organism evidence="2 3">
    <name type="scientific">Hymenobacter antarcticus</name>
    <dbReference type="NCBI Taxonomy" id="486270"/>
    <lineage>
        <taxon>Bacteria</taxon>
        <taxon>Pseudomonadati</taxon>
        <taxon>Bacteroidota</taxon>
        <taxon>Cytophagia</taxon>
        <taxon>Cytophagales</taxon>
        <taxon>Hymenobacteraceae</taxon>
        <taxon>Hymenobacter</taxon>
    </lineage>
</organism>
<name>A0ABP7PMU2_9BACT</name>
<dbReference type="RefSeq" id="WP_345122275.1">
    <property type="nucleotide sequence ID" value="NZ_BAABDI010000006.1"/>
</dbReference>
<feature type="transmembrane region" description="Helical" evidence="1">
    <location>
        <begin position="26"/>
        <end position="53"/>
    </location>
</feature>
<accession>A0ABP7PMU2</accession>
<evidence type="ECO:0000313" key="2">
    <source>
        <dbReference type="EMBL" id="GAA3968237.1"/>
    </source>
</evidence>
<protein>
    <submittedName>
        <fullName evidence="2">Uncharacterized protein</fullName>
    </submittedName>
</protein>
<gene>
    <name evidence="2" type="ORF">GCM10022407_12950</name>
</gene>
<comment type="caution">
    <text evidence="2">The sequence shown here is derived from an EMBL/GenBank/DDBJ whole genome shotgun (WGS) entry which is preliminary data.</text>
</comment>
<proteinExistence type="predicted"/>
<keyword evidence="1" id="KW-0472">Membrane</keyword>
<keyword evidence="1" id="KW-1133">Transmembrane helix</keyword>
<feature type="transmembrane region" description="Helical" evidence="1">
    <location>
        <begin position="68"/>
        <end position="88"/>
    </location>
</feature>
<evidence type="ECO:0000313" key="3">
    <source>
        <dbReference type="Proteomes" id="UP001501556"/>
    </source>
</evidence>
<dbReference type="Proteomes" id="UP001501556">
    <property type="component" value="Unassembled WGS sequence"/>
</dbReference>
<evidence type="ECO:0000256" key="1">
    <source>
        <dbReference type="SAM" id="Phobius"/>
    </source>
</evidence>
<keyword evidence="3" id="KW-1185">Reference proteome</keyword>
<keyword evidence="1" id="KW-0812">Transmembrane</keyword>
<reference evidence="3" key="1">
    <citation type="journal article" date="2019" name="Int. J. Syst. Evol. Microbiol.">
        <title>The Global Catalogue of Microorganisms (GCM) 10K type strain sequencing project: providing services to taxonomists for standard genome sequencing and annotation.</title>
        <authorList>
            <consortium name="The Broad Institute Genomics Platform"/>
            <consortium name="The Broad Institute Genome Sequencing Center for Infectious Disease"/>
            <person name="Wu L."/>
            <person name="Ma J."/>
        </authorList>
    </citation>
    <scope>NUCLEOTIDE SEQUENCE [LARGE SCALE GENOMIC DNA]</scope>
    <source>
        <strain evidence="3">JCM 17217</strain>
    </source>
</reference>
<dbReference type="EMBL" id="BAABDI010000006">
    <property type="protein sequence ID" value="GAA3968237.1"/>
    <property type="molecule type" value="Genomic_DNA"/>
</dbReference>
<feature type="transmembrane region" description="Helical" evidence="1">
    <location>
        <begin position="109"/>
        <end position="128"/>
    </location>
</feature>
<sequence length="134" mass="15380">MRQINILIASLYVRSRVTMIYSGNSAVLFIAKATFCVVLWIYLLTVVSVYIGISGKYELMVDIPNSRIYYVLVLAIIYLPVNLLTWKIDEVEFFVSDDENQNIIQRGQRTFIILLVIGFILMVIAAKYKNGTLF</sequence>